<evidence type="ECO:0000313" key="4">
    <source>
        <dbReference type="Proteomes" id="UP000061603"/>
    </source>
</evidence>
<keyword evidence="4" id="KW-1185">Reference proteome</keyword>
<accession>A0A0C5JCU8</accession>
<sequence length="410" mass="45056">MISTQLAHAVSLSLSLSLLALPAFAGDSFADAITGGKPSLDARYRYESVSQENALKAANASTLRLRFGYETGEFKGFGVMLEGEHLSVLGTDNYNSTTNRKTAYSIIADPEFTEVNQAYLSYSGLPNTKLKYGRQRIVLDNQRFIGNVGWRQNEQTFDGLTVVNQSLPATTITAGYIYNANRVFSDQSKPPVATFANVGNAHMKSPILNVSYKGWRVGEIVGYGYLLDYADFATSSTQTWGLRLKGDTAIAEGMKLLYTAEYASQSDYKKNPANYSVDYAFLEAGLAKGVNIVKLGYELLEGNGTKSFQTPLATLHAFNGWADIFLTTPVNGLKDAYLGAGSALYGIKLDAIYHDYRADKGNARYGTEWNLQVTKPIAKNYLIGIKYASYNAKTFSVDTDKVWLWGEAKF</sequence>
<dbReference type="InterPro" id="IPR025388">
    <property type="entry name" value="Alginate_export_dom"/>
</dbReference>
<dbReference type="InterPro" id="IPR023614">
    <property type="entry name" value="Porin_dom_sf"/>
</dbReference>
<feature type="domain" description="Alginate export" evidence="2">
    <location>
        <begin position="108"/>
        <end position="162"/>
    </location>
</feature>
<dbReference type="EMBL" id="CP010554">
    <property type="protein sequence ID" value="AJP49650.1"/>
    <property type="molecule type" value="Genomic_DNA"/>
</dbReference>
<evidence type="ECO:0000256" key="1">
    <source>
        <dbReference type="SAM" id="SignalP"/>
    </source>
</evidence>
<gene>
    <name evidence="3" type="ORF">PG1C_12115</name>
</gene>
<evidence type="ECO:0000313" key="3">
    <source>
        <dbReference type="EMBL" id="AJP49650.1"/>
    </source>
</evidence>
<reference evidence="3 4" key="1">
    <citation type="journal article" date="2015" name="Genome Announc.">
        <title>Complete Genome Sequence of a Novel Bacterium within the Family Rhodocyclaceae That Degrades Polycyclic Aromatic Hydrocarbons.</title>
        <authorList>
            <person name="Singleton D.R."/>
            <person name="Dickey A.N."/>
            <person name="Scholl E.H."/>
            <person name="Wright F.A."/>
            <person name="Aitken M.D."/>
        </authorList>
    </citation>
    <scope>NUCLEOTIDE SEQUENCE [LARGE SCALE GENOMIC DNA]</scope>
    <source>
        <strain evidence="4">PG1-Ca6</strain>
    </source>
</reference>
<dbReference type="HOGENOM" id="CLU_045097_0_0_4"/>
<evidence type="ECO:0000259" key="2">
    <source>
        <dbReference type="Pfam" id="PF13372"/>
    </source>
</evidence>
<protein>
    <recommendedName>
        <fullName evidence="2">Alginate export domain-containing protein</fullName>
    </recommendedName>
</protein>
<dbReference type="Pfam" id="PF13372">
    <property type="entry name" value="Alginate_exp"/>
    <property type="match status" value="1"/>
</dbReference>
<dbReference type="AlphaFoldDB" id="A0A0C5JCU8"/>
<proteinExistence type="predicted"/>
<organism evidence="3 4">
    <name type="scientific">Rugosibacter aromaticivorans</name>
    <dbReference type="NCBI Taxonomy" id="1565605"/>
    <lineage>
        <taxon>Bacteria</taxon>
        <taxon>Pseudomonadati</taxon>
        <taxon>Pseudomonadota</taxon>
        <taxon>Betaproteobacteria</taxon>
        <taxon>Nitrosomonadales</taxon>
        <taxon>Sterolibacteriaceae</taxon>
        <taxon>Rugosibacter</taxon>
    </lineage>
</organism>
<feature type="signal peptide" evidence="1">
    <location>
        <begin position="1"/>
        <end position="25"/>
    </location>
</feature>
<dbReference type="Gene3D" id="2.40.160.10">
    <property type="entry name" value="Porin"/>
    <property type="match status" value="1"/>
</dbReference>
<feature type="chain" id="PRO_5002186624" description="Alginate export domain-containing protein" evidence="1">
    <location>
        <begin position="26"/>
        <end position="410"/>
    </location>
</feature>
<name>A0A0C5JCU8_9PROT</name>
<dbReference type="PATRIC" id="fig|1565605.3.peg.2570"/>
<dbReference type="STRING" id="1565605.PG1C_12115"/>
<dbReference type="KEGG" id="rbu:PG1C_12115"/>
<dbReference type="Proteomes" id="UP000061603">
    <property type="component" value="Chromosome"/>
</dbReference>
<keyword evidence="1" id="KW-0732">Signal</keyword>